<name>A0A0T6B5A4_9SCAR</name>
<dbReference type="OrthoDB" id="421993at2759"/>
<dbReference type="GO" id="GO:0050567">
    <property type="term" value="F:glutaminyl-tRNA synthase (glutamine-hydrolyzing) activity"/>
    <property type="evidence" value="ECO:0007669"/>
    <property type="project" value="TreeGrafter"/>
</dbReference>
<dbReference type="PANTHER" id="PTHR11895">
    <property type="entry name" value="TRANSAMIDASE"/>
    <property type="match status" value="1"/>
</dbReference>
<evidence type="ECO:0000259" key="1">
    <source>
        <dbReference type="Pfam" id="PF01425"/>
    </source>
</evidence>
<evidence type="ECO:0000313" key="3">
    <source>
        <dbReference type="Proteomes" id="UP000051574"/>
    </source>
</evidence>
<dbReference type="Gene3D" id="3.90.1300.10">
    <property type="entry name" value="Amidase signature (AS) domain"/>
    <property type="match status" value="1"/>
</dbReference>
<dbReference type="Pfam" id="PF01425">
    <property type="entry name" value="Amidase"/>
    <property type="match status" value="1"/>
</dbReference>
<dbReference type="EMBL" id="LJIG01009713">
    <property type="protein sequence ID" value="KRT82530.1"/>
    <property type="molecule type" value="Genomic_DNA"/>
</dbReference>
<gene>
    <name evidence="2" type="ORF">AMK59_4325</name>
</gene>
<dbReference type="AlphaFoldDB" id="A0A0T6B5A4"/>
<dbReference type="GO" id="GO:0070681">
    <property type="term" value="P:glutaminyl-tRNAGln biosynthesis via transamidation"/>
    <property type="evidence" value="ECO:0007669"/>
    <property type="project" value="TreeGrafter"/>
</dbReference>
<proteinExistence type="predicted"/>
<dbReference type="PANTHER" id="PTHR11895:SF7">
    <property type="entry name" value="GLUTAMYL-TRNA(GLN) AMIDOTRANSFERASE SUBUNIT A, MITOCHONDRIAL"/>
    <property type="match status" value="1"/>
</dbReference>
<dbReference type="GO" id="GO:0005739">
    <property type="term" value="C:mitochondrion"/>
    <property type="evidence" value="ECO:0007669"/>
    <property type="project" value="TreeGrafter"/>
</dbReference>
<dbReference type="Proteomes" id="UP000051574">
    <property type="component" value="Unassembled WGS sequence"/>
</dbReference>
<sequence>MDVPGILTRNVDDCVSILNVIAGHDPKDSTSLTRPYRKIRLPSAKKMSIKGLKIGIPIEYHCEHLSSEILDVWDNVANLLEENGAIVKEVSLPNTEYSIVCYSILNQCEVASNMARYDGIEFGFRANENSSTEKLYATTRSIGFNEVVRNRILTGNFFLLARNYEKYFNQALKVRRLISTDFDNVWDDVQLLLTPTTLSTAPLYSDFIKKTNRDQCAVQDYCTQPANMAGIPAVSIPIKLSTTGMPISLQLLGRNLSEPLLLAVAKFIENIVQFQHNPKYIKLS</sequence>
<feature type="domain" description="Amidase" evidence="1">
    <location>
        <begin position="2"/>
        <end position="262"/>
    </location>
</feature>
<evidence type="ECO:0000313" key="2">
    <source>
        <dbReference type="EMBL" id="KRT82530.1"/>
    </source>
</evidence>
<protein>
    <submittedName>
        <fullName evidence="2">Amidase</fullName>
    </submittedName>
</protein>
<dbReference type="InterPro" id="IPR023631">
    <property type="entry name" value="Amidase_dom"/>
</dbReference>
<organism evidence="2 3">
    <name type="scientific">Oryctes borbonicus</name>
    <dbReference type="NCBI Taxonomy" id="1629725"/>
    <lineage>
        <taxon>Eukaryota</taxon>
        <taxon>Metazoa</taxon>
        <taxon>Ecdysozoa</taxon>
        <taxon>Arthropoda</taxon>
        <taxon>Hexapoda</taxon>
        <taxon>Insecta</taxon>
        <taxon>Pterygota</taxon>
        <taxon>Neoptera</taxon>
        <taxon>Endopterygota</taxon>
        <taxon>Coleoptera</taxon>
        <taxon>Polyphaga</taxon>
        <taxon>Scarabaeiformia</taxon>
        <taxon>Scarabaeidae</taxon>
        <taxon>Dynastinae</taxon>
        <taxon>Oryctes</taxon>
    </lineage>
</organism>
<accession>A0A0T6B5A4</accession>
<dbReference type="GO" id="GO:0030956">
    <property type="term" value="C:glutamyl-tRNA(Gln) amidotransferase complex"/>
    <property type="evidence" value="ECO:0007669"/>
    <property type="project" value="TreeGrafter"/>
</dbReference>
<reference evidence="2 3" key="1">
    <citation type="submission" date="2015-09" db="EMBL/GenBank/DDBJ databases">
        <title>Draft genome of the scarab beetle Oryctes borbonicus.</title>
        <authorList>
            <person name="Meyer J.M."/>
            <person name="Markov G.V."/>
            <person name="Baskaran P."/>
            <person name="Herrmann M."/>
            <person name="Sommer R.J."/>
            <person name="Roedelsperger C."/>
        </authorList>
    </citation>
    <scope>NUCLEOTIDE SEQUENCE [LARGE SCALE GENOMIC DNA]</scope>
    <source>
        <strain evidence="2">OB123</strain>
        <tissue evidence="2">Whole animal</tissue>
    </source>
</reference>
<dbReference type="InterPro" id="IPR036928">
    <property type="entry name" value="AS_sf"/>
</dbReference>
<comment type="caution">
    <text evidence="2">The sequence shown here is derived from an EMBL/GenBank/DDBJ whole genome shotgun (WGS) entry which is preliminary data.</text>
</comment>
<dbReference type="InterPro" id="IPR000120">
    <property type="entry name" value="Amidase"/>
</dbReference>
<dbReference type="SUPFAM" id="SSF75304">
    <property type="entry name" value="Amidase signature (AS) enzymes"/>
    <property type="match status" value="1"/>
</dbReference>
<keyword evidence="3" id="KW-1185">Reference proteome</keyword>
<dbReference type="GO" id="GO:0032543">
    <property type="term" value="P:mitochondrial translation"/>
    <property type="evidence" value="ECO:0007669"/>
    <property type="project" value="TreeGrafter"/>
</dbReference>